<evidence type="ECO:0000313" key="2">
    <source>
        <dbReference type="Proteomes" id="UP000694892"/>
    </source>
</evidence>
<name>A0A974BT56_XENLA</name>
<dbReference type="Proteomes" id="UP000694892">
    <property type="component" value="Chromosome 9_10S"/>
</dbReference>
<dbReference type="AlphaFoldDB" id="A0A974BT56"/>
<organism evidence="1 2">
    <name type="scientific">Xenopus laevis</name>
    <name type="common">African clawed frog</name>
    <dbReference type="NCBI Taxonomy" id="8355"/>
    <lineage>
        <taxon>Eukaryota</taxon>
        <taxon>Metazoa</taxon>
        <taxon>Chordata</taxon>
        <taxon>Craniata</taxon>
        <taxon>Vertebrata</taxon>
        <taxon>Euteleostomi</taxon>
        <taxon>Amphibia</taxon>
        <taxon>Batrachia</taxon>
        <taxon>Anura</taxon>
        <taxon>Pipoidea</taxon>
        <taxon>Pipidae</taxon>
        <taxon>Xenopodinae</taxon>
        <taxon>Xenopus</taxon>
        <taxon>Xenopus</taxon>
    </lineage>
</organism>
<reference evidence="2" key="1">
    <citation type="journal article" date="2016" name="Nature">
        <title>Genome evolution in the allotetraploid frog Xenopus laevis.</title>
        <authorList>
            <person name="Session A.M."/>
            <person name="Uno Y."/>
            <person name="Kwon T."/>
            <person name="Chapman J.A."/>
            <person name="Toyoda A."/>
            <person name="Takahashi S."/>
            <person name="Fukui A."/>
            <person name="Hikosaka A."/>
            <person name="Suzuki A."/>
            <person name="Kondo M."/>
            <person name="van Heeringen S.J."/>
            <person name="Quigley I."/>
            <person name="Heinz S."/>
            <person name="Ogino H."/>
            <person name="Ochi H."/>
            <person name="Hellsten U."/>
            <person name="Lyons J.B."/>
            <person name="Simakov O."/>
            <person name="Putnam N."/>
            <person name="Stites J."/>
            <person name="Kuroki Y."/>
            <person name="Tanaka T."/>
            <person name="Michiue T."/>
            <person name="Watanabe M."/>
            <person name="Bogdanovic O."/>
            <person name="Lister R."/>
            <person name="Georgiou G."/>
            <person name="Paranjpe S.S."/>
            <person name="van Kruijsbergen I."/>
            <person name="Shu S."/>
            <person name="Carlson J."/>
            <person name="Kinoshita T."/>
            <person name="Ohta Y."/>
            <person name="Mawaribuchi S."/>
            <person name="Jenkins J."/>
            <person name="Grimwood J."/>
            <person name="Schmutz J."/>
            <person name="Mitros T."/>
            <person name="Mozaffari S.V."/>
            <person name="Suzuki Y."/>
            <person name="Haramoto Y."/>
            <person name="Yamamoto T.S."/>
            <person name="Takagi C."/>
            <person name="Heald R."/>
            <person name="Miller K."/>
            <person name="Haudenschild C."/>
            <person name="Kitzman J."/>
            <person name="Nakayama T."/>
            <person name="Izutsu Y."/>
            <person name="Robert J."/>
            <person name="Fortriede J."/>
            <person name="Burns K."/>
            <person name="Lotay V."/>
            <person name="Karimi K."/>
            <person name="Yasuoka Y."/>
            <person name="Dichmann D.S."/>
            <person name="Flajnik M.F."/>
            <person name="Houston D.W."/>
            <person name="Shendure J."/>
            <person name="DuPasquier L."/>
            <person name="Vize P.D."/>
            <person name="Zorn A.M."/>
            <person name="Ito M."/>
            <person name="Marcotte E.M."/>
            <person name="Wallingford J.B."/>
            <person name="Ito Y."/>
            <person name="Asashima M."/>
            <person name="Ueno N."/>
            <person name="Matsuda Y."/>
            <person name="Veenstra G.J."/>
            <person name="Fujiyama A."/>
            <person name="Harland R.M."/>
            <person name="Taira M."/>
            <person name="Rokhsar D.S."/>
        </authorList>
    </citation>
    <scope>NUCLEOTIDE SEQUENCE [LARGE SCALE GENOMIC DNA]</scope>
    <source>
        <strain evidence="2">J</strain>
    </source>
</reference>
<protein>
    <submittedName>
        <fullName evidence="1">Uncharacterized protein</fullName>
    </submittedName>
</protein>
<evidence type="ECO:0000313" key="1">
    <source>
        <dbReference type="EMBL" id="OCT60368.1"/>
    </source>
</evidence>
<accession>A0A974BT56</accession>
<gene>
    <name evidence="1" type="ORF">XELAEV_18046385mg</name>
</gene>
<proteinExistence type="predicted"/>
<dbReference type="EMBL" id="CM004483">
    <property type="protein sequence ID" value="OCT60368.1"/>
    <property type="molecule type" value="Genomic_DNA"/>
</dbReference>
<sequence>MRILMLLLCPVINCGNVTFVNCLINFCLGFVWFLPSVSCTCSHVSHVSKGACFSRCCSGSVMGSCIQ</sequence>